<protein>
    <submittedName>
        <fullName evidence="1">(Mediterranean fruit fly) hypothetical protein</fullName>
    </submittedName>
</protein>
<name>A0A811UXM5_CERCA</name>
<evidence type="ECO:0000313" key="2">
    <source>
        <dbReference type="Proteomes" id="UP000606786"/>
    </source>
</evidence>
<dbReference type="SUPFAM" id="SSF52833">
    <property type="entry name" value="Thioredoxin-like"/>
    <property type="match status" value="2"/>
</dbReference>
<dbReference type="CDD" id="cd02961">
    <property type="entry name" value="PDI_a_family"/>
    <property type="match status" value="1"/>
</dbReference>
<dbReference type="Proteomes" id="UP000606786">
    <property type="component" value="Unassembled WGS sequence"/>
</dbReference>
<sequence length="679" mass="79025">MSYSPFQAPKLAIDGIASTIVCPGKDVNEIRQEAEKFELSFLFYHASWNDDSRTALKVYDQIAVDYQKHIYFATIDCYHLACNCSKTHSFSLGSGAPNKWPTLIVHYGHRIPVQYNGEWNVKSLHRFIENLFYPVERVQTKEELKKLNMERDAVVLGAFDFESQLEYRKFVSAGVKWLEIDPKGSFRFAAVFGKAADLGLNEVNNTNEKSQLLFISNKGMNEPPIKWNVSNIVLWLKNEFVRSVSNLYEYNSPKSIPVLLRSSPVLILVGSDYFYEYMKTLTNPEISANKLCSTQYLNQDIAQHHDLEYVKETLEKIDLLNPNSCYEKEFISHWNLRYYYSLNSFLTRFIHNITHNPNHEINSELMIEKLKSCFRNDQFDSPSRKMLAAKYLKNFVDNNWLDFKSEQNVSLSVVLLDEDKHFDFLQSLGVKSTSAHKSVTMIIADKMQESIFLSQTAFTYEALKHFVRSYYNNNLTAYTTASKLKIYSQLTQNKIFIENINSEFFLKKIERSNLTTIVLLYSPHCMFSTLFSQSLVQLAALLDDSSGIQIIRINTLYDELPWAFKIENTPTLIVFPRSRPADTRIFPRHLKSDVRNIFSFTLAQMEPVEQLKALLSFCRSRKLYSQGMRKCLQYIRTLADQHISGDIYLQQLVKNRFADEQMSEWREVDLEIKKILPIF</sequence>
<proteinExistence type="predicted"/>
<accession>A0A811UXM5</accession>
<keyword evidence="2" id="KW-1185">Reference proteome</keyword>
<dbReference type="PANTHER" id="PTHR46497">
    <property type="entry name" value="THIOREDOXIN DOMAIN-CONTAINING PROTEIN 11"/>
    <property type="match status" value="1"/>
</dbReference>
<evidence type="ECO:0000313" key="1">
    <source>
        <dbReference type="EMBL" id="CAD7002795.1"/>
    </source>
</evidence>
<dbReference type="AlphaFoldDB" id="A0A811UXM5"/>
<dbReference type="Gene3D" id="3.40.30.10">
    <property type="entry name" value="Glutaredoxin"/>
    <property type="match status" value="2"/>
</dbReference>
<dbReference type="EMBL" id="CAJHJT010000034">
    <property type="protein sequence ID" value="CAD7002795.1"/>
    <property type="molecule type" value="Genomic_DNA"/>
</dbReference>
<gene>
    <name evidence="1" type="ORF">CCAP1982_LOCUS11265</name>
</gene>
<dbReference type="OrthoDB" id="1910803at2759"/>
<dbReference type="PANTHER" id="PTHR46497:SF1">
    <property type="entry name" value="THIOREDOXIN DOMAIN-CONTAINING PROTEIN 11"/>
    <property type="match status" value="1"/>
</dbReference>
<comment type="caution">
    <text evidence="1">The sequence shown here is derived from an EMBL/GenBank/DDBJ whole genome shotgun (WGS) entry which is preliminary data.</text>
</comment>
<reference evidence="1" key="1">
    <citation type="submission" date="2020-11" db="EMBL/GenBank/DDBJ databases">
        <authorList>
            <person name="Whitehead M."/>
        </authorList>
    </citation>
    <scope>NUCLEOTIDE SEQUENCE</scope>
    <source>
        <strain evidence="1">EGII</strain>
    </source>
</reference>
<dbReference type="InterPro" id="IPR036249">
    <property type="entry name" value="Thioredoxin-like_sf"/>
</dbReference>
<organism evidence="1 2">
    <name type="scientific">Ceratitis capitata</name>
    <name type="common">Mediterranean fruit fly</name>
    <name type="synonym">Tephritis capitata</name>
    <dbReference type="NCBI Taxonomy" id="7213"/>
    <lineage>
        <taxon>Eukaryota</taxon>
        <taxon>Metazoa</taxon>
        <taxon>Ecdysozoa</taxon>
        <taxon>Arthropoda</taxon>
        <taxon>Hexapoda</taxon>
        <taxon>Insecta</taxon>
        <taxon>Pterygota</taxon>
        <taxon>Neoptera</taxon>
        <taxon>Endopterygota</taxon>
        <taxon>Diptera</taxon>
        <taxon>Brachycera</taxon>
        <taxon>Muscomorpha</taxon>
        <taxon>Tephritoidea</taxon>
        <taxon>Tephritidae</taxon>
        <taxon>Ceratitis</taxon>
        <taxon>Ceratitis</taxon>
    </lineage>
</organism>
<dbReference type="InterPro" id="IPR052792">
    <property type="entry name" value="Thioredoxin_dom-contain_11"/>
</dbReference>